<dbReference type="SUPFAM" id="SSF53623">
    <property type="entry name" value="MurD-like peptide ligases, catalytic domain"/>
    <property type="match status" value="1"/>
</dbReference>
<comment type="similarity">
    <text evidence="4">Belongs to the folylpolyglutamate synthase family.</text>
</comment>
<evidence type="ECO:0000256" key="16">
    <source>
        <dbReference type="ARBA" id="ARBA00032510"/>
    </source>
</evidence>
<evidence type="ECO:0000256" key="8">
    <source>
        <dbReference type="ARBA" id="ARBA00022598"/>
    </source>
</evidence>
<comment type="function">
    <text evidence="1">Functions in two distinct reactions of the de novo folate biosynthetic pathway. Catalyzes the addition of a glutamate residue to dihydropteroate (7,8-dihydropteroate or H2Pte) to form dihydrofolate (7,8-dihydrofolate monoglutamate or H2Pte-Glu). Also catalyzes successive additions of L-glutamate to tetrahydrofolate or 10-formyltetrahydrofolate or 5,10-methylenetetrahydrofolate, leading to folylpolyglutamate derivatives.</text>
</comment>
<evidence type="ECO:0000256" key="6">
    <source>
        <dbReference type="ARBA" id="ARBA00013025"/>
    </source>
</evidence>
<keyword evidence="13" id="KW-0289">Folate biosynthesis</keyword>
<feature type="domain" description="Mur ligase central" evidence="22">
    <location>
        <begin position="46"/>
        <end position="187"/>
    </location>
</feature>
<dbReference type="PANTHER" id="PTHR11136">
    <property type="entry name" value="FOLYLPOLYGLUTAMATE SYNTHASE-RELATED"/>
    <property type="match status" value="1"/>
</dbReference>
<evidence type="ECO:0000256" key="12">
    <source>
        <dbReference type="ARBA" id="ARBA00022842"/>
    </source>
</evidence>
<comment type="catalytic activity">
    <reaction evidence="20">
        <text>7,8-dihydropteroate + L-glutamate + ATP = 7,8-dihydrofolate + ADP + phosphate + H(+)</text>
        <dbReference type="Rhea" id="RHEA:23584"/>
        <dbReference type="ChEBI" id="CHEBI:15378"/>
        <dbReference type="ChEBI" id="CHEBI:17839"/>
        <dbReference type="ChEBI" id="CHEBI:29985"/>
        <dbReference type="ChEBI" id="CHEBI:30616"/>
        <dbReference type="ChEBI" id="CHEBI:43474"/>
        <dbReference type="ChEBI" id="CHEBI:57451"/>
        <dbReference type="ChEBI" id="CHEBI:456216"/>
        <dbReference type="EC" id="6.3.2.12"/>
    </reaction>
</comment>
<comment type="pathway">
    <text evidence="2">Cofactor biosynthesis; tetrahydrofolate biosynthesis; 7,8-dihydrofolate from 2-amino-4-hydroxy-6-hydroxymethyl-7,8-dihydropteridine diphosphate and 4-aminobenzoate: step 2/2.</text>
</comment>
<protein>
    <recommendedName>
        <fullName evidence="7">Dihydrofolate synthase/folylpolyglutamate synthase</fullName>
        <ecNumber evidence="5">6.3.2.12</ecNumber>
        <ecNumber evidence="6">6.3.2.17</ecNumber>
    </recommendedName>
    <alternativeName>
        <fullName evidence="16">Folylpoly-gamma-glutamate synthetase-dihydrofolate synthetase</fullName>
    </alternativeName>
    <alternativeName>
        <fullName evidence="14">Folylpolyglutamate synthetase</fullName>
    </alternativeName>
    <alternativeName>
        <fullName evidence="15">Tetrahydrofolylpolyglutamate synthase</fullName>
    </alternativeName>
</protein>
<dbReference type="InterPro" id="IPR004101">
    <property type="entry name" value="Mur_ligase_C"/>
</dbReference>
<evidence type="ECO:0000256" key="11">
    <source>
        <dbReference type="ARBA" id="ARBA00022840"/>
    </source>
</evidence>
<keyword evidence="8 23" id="KW-0436">Ligase</keyword>
<dbReference type="Gene3D" id="3.90.190.20">
    <property type="entry name" value="Mur ligase, C-terminal domain"/>
    <property type="match status" value="1"/>
</dbReference>
<organism evidence="23 24">
    <name type="scientific">Candidatus Rhabdochlamydia oedothoracis</name>
    <dbReference type="NCBI Taxonomy" id="2720720"/>
    <lineage>
        <taxon>Bacteria</taxon>
        <taxon>Pseudomonadati</taxon>
        <taxon>Chlamydiota</taxon>
        <taxon>Chlamydiia</taxon>
        <taxon>Parachlamydiales</taxon>
        <taxon>Candidatus Rhabdochlamydiaceae</taxon>
        <taxon>Candidatus Rhabdochlamydia</taxon>
    </lineage>
</organism>
<comment type="catalytic activity">
    <reaction evidence="17">
        <text>(6S)-5,6,7,8-tetrahydrofolyl-(gamma-L-Glu)(n) + L-glutamate + ATP = (6S)-5,6,7,8-tetrahydrofolyl-(gamma-L-Glu)(n+1) + ADP + phosphate + H(+)</text>
        <dbReference type="Rhea" id="RHEA:10580"/>
        <dbReference type="Rhea" id="RHEA-COMP:14738"/>
        <dbReference type="Rhea" id="RHEA-COMP:14740"/>
        <dbReference type="ChEBI" id="CHEBI:15378"/>
        <dbReference type="ChEBI" id="CHEBI:29985"/>
        <dbReference type="ChEBI" id="CHEBI:30616"/>
        <dbReference type="ChEBI" id="CHEBI:43474"/>
        <dbReference type="ChEBI" id="CHEBI:141005"/>
        <dbReference type="ChEBI" id="CHEBI:456216"/>
        <dbReference type="EC" id="6.3.2.17"/>
    </reaction>
</comment>
<evidence type="ECO:0000313" key="24">
    <source>
        <dbReference type="Proteomes" id="UP000826014"/>
    </source>
</evidence>
<evidence type="ECO:0000256" key="15">
    <source>
        <dbReference type="ARBA" id="ARBA00030592"/>
    </source>
</evidence>
<dbReference type="EC" id="6.3.2.17" evidence="6"/>
<keyword evidence="9" id="KW-0479">Metal-binding</keyword>
<dbReference type="PROSITE" id="PS01012">
    <property type="entry name" value="FOLYLPOLYGLU_SYNT_2"/>
    <property type="match status" value="1"/>
</dbReference>
<dbReference type="EC" id="6.3.2.12" evidence="5"/>
<evidence type="ECO:0000256" key="1">
    <source>
        <dbReference type="ARBA" id="ARBA00002714"/>
    </source>
</evidence>
<sequence length="406" mass="45651">MSNYKKMLKQLLETPLLKEKPSTLENVQSLNRALSYPTSTYSTIHVAGTNGKGSVSMKIAKALEYCGYRVGLYTSPHIHSPRERICINSEIISEEEMVCGAEKLFNVCQKLELNLSFFEYMTFLAFEFFCEKRVDVAVIETGLGGRLDATNILCPILTIITSISKEHIQFLGQNLEKIAFEKAGILKPKVPVVLGPRARFQSIYKHACALHCPVCYVSKFFHFFDEENSEIAKNALEQLKTDFILSQKAINQALILRPSCRFEICGDIIFDVAHNPEAIFYLLQALHYFFPKRSLRFVVGFSKDKDYESCLELIAPVAIHIHLVQGSSRLVSTNELSFALKDAPSSFYTCHQSIEEGVKAAFSFAFQANELTVVCGSFYIMQEAKSVAYPIKAFDLNMQGAPIAFS</sequence>
<evidence type="ECO:0000313" key="23">
    <source>
        <dbReference type="EMBL" id="QYF48684.1"/>
    </source>
</evidence>
<feature type="domain" description="Mur ligase C-terminal" evidence="21">
    <location>
        <begin position="261"/>
        <end position="378"/>
    </location>
</feature>
<dbReference type="InterPro" id="IPR036615">
    <property type="entry name" value="Mur_ligase_C_dom_sf"/>
</dbReference>
<evidence type="ECO:0000256" key="18">
    <source>
        <dbReference type="ARBA" id="ARBA00047808"/>
    </source>
</evidence>
<name>A0ABX8V632_9BACT</name>
<evidence type="ECO:0000256" key="19">
    <source>
        <dbReference type="ARBA" id="ARBA00049035"/>
    </source>
</evidence>
<dbReference type="Proteomes" id="UP000826014">
    <property type="component" value="Chromosome"/>
</dbReference>
<evidence type="ECO:0000256" key="14">
    <source>
        <dbReference type="ARBA" id="ARBA00030048"/>
    </source>
</evidence>
<evidence type="ECO:0000256" key="7">
    <source>
        <dbReference type="ARBA" id="ARBA00019357"/>
    </source>
</evidence>
<dbReference type="PANTHER" id="PTHR11136:SF0">
    <property type="entry name" value="DIHYDROFOLATE SYNTHETASE-RELATED"/>
    <property type="match status" value="1"/>
</dbReference>
<evidence type="ECO:0000256" key="2">
    <source>
        <dbReference type="ARBA" id="ARBA00004799"/>
    </source>
</evidence>
<evidence type="ECO:0000256" key="17">
    <source>
        <dbReference type="ARBA" id="ARBA00047493"/>
    </source>
</evidence>
<reference evidence="23 24" key="1">
    <citation type="journal article" date="2022" name="bioRxiv">
        <title>Ecology and evolution of chlamydial symbionts of arthropods.</title>
        <authorList>
            <person name="Halter T."/>
            <person name="Koestlbacher S."/>
            <person name="Collingro A."/>
            <person name="Sixt B.S."/>
            <person name="Toenshoff E.R."/>
            <person name="Hendrickx F."/>
            <person name="Kostanjsek R."/>
            <person name="Horn M."/>
        </authorList>
    </citation>
    <scope>NUCLEOTIDE SEQUENCE [LARGE SCALE GENOMIC DNA]</scope>
    <source>
        <strain evidence="23">W744xW776</strain>
    </source>
</reference>
<dbReference type="RefSeq" id="WP_215216441.1">
    <property type="nucleotide sequence ID" value="NZ_CP075587.1"/>
</dbReference>
<keyword evidence="12" id="KW-0460">Magnesium</keyword>
<dbReference type="EMBL" id="CP075587">
    <property type="protein sequence ID" value="QYF48684.1"/>
    <property type="molecule type" value="Genomic_DNA"/>
</dbReference>
<dbReference type="SUPFAM" id="SSF53244">
    <property type="entry name" value="MurD-like peptide ligases, peptide-binding domain"/>
    <property type="match status" value="1"/>
</dbReference>
<dbReference type="Pfam" id="PF08245">
    <property type="entry name" value="Mur_ligase_M"/>
    <property type="match status" value="1"/>
</dbReference>
<dbReference type="NCBIfam" id="TIGR01499">
    <property type="entry name" value="folC"/>
    <property type="match status" value="1"/>
</dbReference>
<dbReference type="InterPro" id="IPR018109">
    <property type="entry name" value="Folylpolyglutamate_synth_CS"/>
</dbReference>
<dbReference type="PIRSF" id="PIRSF001563">
    <property type="entry name" value="Folylpolyglu_synth"/>
    <property type="match status" value="1"/>
</dbReference>
<evidence type="ECO:0000256" key="20">
    <source>
        <dbReference type="ARBA" id="ARBA00049161"/>
    </source>
</evidence>
<comment type="catalytic activity">
    <reaction evidence="18">
        <text>10-formyltetrahydrofolyl-(gamma-L-Glu)(n) + L-glutamate + ATP = 10-formyltetrahydrofolyl-(gamma-L-Glu)(n+1) + ADP + phosphate + H(+)</text>
        <dbReference type="Rhea" id="RHEA:51904"/>
        <dbReference type="Rhea" id="RHEA-COMP:13088"/>
        <dbReference type="Rhea" id="RHEA-COMP:14300"/>
        <dbReference type="ChEBI" id="CHEBI:15378"/>
        <dbReference type="ChEBI" id="CHEBI:29985"/>
        <dbReference type="ChEBI" id="CHEBI:30616"/>
        <dbReference type="ChEBI" id="CHEBI:43474"/>
        <dbReference type="ChEBI" id="CHEBI:134413"/>
        <dbReference type="ChEBI" id="CHEBI:456216"/>
        <dbReference type="EC" id="6.3.2.17"/>
    </reaction>
</comment>
<evidence type="ECO:0000256" key="5">
    <source>
        <dbReference type="ARBA" id="ARBA00013023"/>
    </source>
</evidence>
<dbReference type="Pfam" id="PF02875">
    <property type="entry name" value="Mur_ligase_C"/>
    <property type="match status" value="1"/>
</dbReference>
<evidence type="ECO:0000256" key="13">
    <source>
        <dbReference type="ARBA" id="ARBA00022909"/>
    </source>
</evidence>
<comment type="catalytic activity">
    <reaction evidence="19">
        <text>(6R)-5,10-methylenetetrahydrofolyl-(gamma-L-Glu)(n) + L-glutamate + ATP = (6R)-5,10-methylenetetrahydrofolyl-(gamma-L-Glu)(n+1) + ADP + phosphate + H(+)</text>
        <dbReference type="Rhea" id="RHEA:51912"/>
        <dbReference type="Rhea" id="RHEA-COMP:13257"/>
        <dbReference type="Rhea" id="RHEA-COMP:13258"/>
        <dbReference type="ChEBI" id="CHEBI:15378"/>
        <dbReference type="ChEBI" id="CHEBI:29985"/>
        <dbReference type="ChEBI" id="CHEBI:30616"/>
        <dbReference type="ChEBI" id="CHEBI:43474"/>
        <dbReference type="ChEBI" id="CHEBI:136572"/>
        <dbReference type="ChEBI" id="CHEBI:456216"/>
        <dbReference type="EC" id="6.3.2.17"/>
    </reaction>
</comment>
<dbReference type="InterPro" id="IPR036565">
    <property type="entry name" value="Mur-like_cat_sf"/>
</dbReference>
<comment type="pathway">
    <text evidence="3">Cofactor biosynthesis; tetrahydrofolylpolyglutamate biosynthesis.</text>
</comment>
<evidence type="ECO:0000259" key="22">
    <source>
        <dbReference type="Pfam" id="PF08245"/>
    </source>
</evidence>
<gene>
    <name evidence="23" type="ORF">RHABOEDO_000888</name>
</gene>
<dbReference type="Gene3D" id="3.40.1190.10">
    <property type="entry name" value="Mur-like, catalytic domain"/>
    <property type="match status" value="1"/>
</dbReference>
<keyword evidence="24" id="KW-1185">Reference proteome</keyword>
<evidence type="ECO:0000256" key="4">
    <source>
        <dbReference type="ARBA" id="ARBA00008276"/>
    </source>
</evidence>
<dbReference type="GO" id="GO:0004326">
    <property type="term" value="F:tetrahydrofolylpolyglutamate synthase activity"/>
    <property type="evidence" value="ECO:0007669"/>
    <property type="project" value="UniProtKB-EC"/>
</dbReference>
<evidence type="ECO:0000256" key="10">
    <source>
        <dbReference type="ARBA" id="ARBA00022741"/>
    </source>
</evidence>
<evidence type="ECO:0000256" key="3">
    <source>
        <dbReference type="ARBA" id="ARBA00005150"/>
    </source>
</evidence>
<proteinExistence type="inferred from homology"/>
<keyword evidence="11" id="KW-0067">ATP-binding</keyword>
<accession>A0ABX8V632</accession>
<evidence type="ECO:0000259" key="21">
    <source>
        <dbReference type="Pfam" id="PF02875"/>
    </source>
</evidence>
<dbReference type="InterPro" id="IPR001645">
    <property type="entry name" value="Folylpolyglutamate_synth"/>
</dbReference>
<dbReference type="InterPro" id="IPR013221">
    <property type="entry name" value="Mur_ligase_cen"/>
</dbReference>
<keyword evidence="10" id="KW-0547">Nucleotide-binding</keyword>
<evidence type="ECO:0000256" key="9">
    <source>
        <dbReference type="ARBA" id="ARBA00022723"/>
    </source>
</evidence>